<evidence type="ECO:0000313" key="2">
    <source>
        <dbReference type="EMBL" id="EYC20156.1"/>
    </source>
</evidence>
<gene>
    <name evidence="2" type="primary">Acey_s0022.g479</name>
    <name evidence="2" type="ORF">Y032_0022g479</name>
</gene>
<accession>A0A016UYR9</accession>
<dbReference type="EMBL" id="JARK01001358">
    <property type="protein sequence ID" value="EYC20156.1"/>
    <property type="molecule type" value="Genomic_DNA"/>
</dbReference>
<dbReference type="Proteomes" id="UP000024635">
    <property type="component" value="Unassembled WGS sequence"/>
</dbReference>
<proteinExistence type="predicted"/>
<evidence type="ECO:0000256" key="1">
    <source>
        <dbReference type="SAM" id="SignalP"/>
    </source>
</evidence>
<reference evidence="3" key="1">
    <citation type="journal article" date="2015" name="Nat. Genet.">
        <title>The genome and transcriptome of the zoonotic hookworm Ancylostoma ceylanicum identify infection-specific gene families.</title>
        <authorList>
            <person name="Schwarz E.M."/>
            <person name="Hu Y."/>
            <person name="Antoshechkin I."/>
            <person name="Miller M.M."/>
            <person name="Sternberg P.W."/>
            <person name="Aroian R.V."/>
        </authorList>
    </citation>
    <scope>NUCLEOTIDE SEQUENCE</scope>
    <source>
        <strain evidence="3">HY135</strain>
    </source>
</reference>
<name>A0A016UYR9_9BILA</name>
<evidence type="ECO:0008006" key="4">
    <source>
        <dbReference type="Google" id="ProtNLM"/>
    </source>
</evidence>
<organism evidence="2 3">
    <name type="scientific">Ancylostoma ceylanicum</name>
    <dbReference type="NCBI Taxonomy" id="53326"/>
    <lineage>
        <taxon>Eukaryota</taxon>
        <taxon>Metazoa</taxon>
        <taxon>Ecdysozoa</taxon>
        <taxon>Nematoda</taxon>
        <taxon>Chromadorea</taxon>
        <taxon>Rhabditida</taxon>
        <taxon>Rhabditina</taxon>
        <taxon>Rhabditomorpha</taxon>
        <taxon>Strongyloidea</taxon>
        <taxon>Ancylostomatidae</taxon>
        <taxon>Ancylostomatinae</taxon>
        <taxon>Ancylostoma</taxon>
    </lineage>
</organism>
<keyword evidence="3" id="KW-1185">Reference proteome</keyword>
<dbReference type="AlphaFoldDB" id="A0A016UYR9"/>
<feature type="signal peptide" evidence="1">
    <location>
        <begin position="1"/>
        <end position="25"/>
    </location>
</feature>
<protein>
    <recommendedName>
        <fullName evidence="4">Secreted protein</fullName>
    </recommendedName>
</protein>
<sequence length="78" mass="8986">MSISLFRCALLFYLLAQFHLPHSTSLCWFASLQESLLASCTTYFSTFVLGQDLSYKTVFRSNALFFGCKIFNRFYAPC</sequence>
<feature type="chain" id="PRO_5001489958" description="Secreted protein" evidence="1">
    <location>
        <begin position="26"/>
        <end position="78"/>
    </location>
</feature>
<comment type="caution">
    <text evidence="2">The sequence shown here is derived from an EMBL/GenBank/DDBJ whole genome shotgun (WGS) entry which is preliminary data.</text>
</comment>
<evidence type="ECO:0000313" key="3">
    <source>
        <dbReference type="Proteomes" id="UP000024635"/>
    </source>
</evidence>
<keyword evidence="1" id="KW-0732">Signal</keyword>